<gene>
    <name evidence="7" type="ORF">ACFFGG_16090</name>
</gene>
<dbReference type="PANTHER" id="PTHR33841:SF5">
    <property type="entry name" value="DNA METHYLASE (MODIFICATION METHYLASE) (METHYLTRANSFERASE)-RELATED"/>
    <property type="match status" value="1"/>
</dbReference>
<keyword evidence="8" id="KW-1185">Reference proteome</keyword>
<evidence type="ECO:0000256" key="6">
    <source>
        <dbReference type="SAM" id="MobiDB-lite"/>
    </source>
</evidence>
<dbReference type="InterPro" id="IPR029063">
    <property type="entry name" value="SAM-dependent_MTases_sf"/>
</dbReference>
<feature type="compositionally biased region" description="Low complexity" evidence="6">
    <location>
        <begin position="886"/>
        <end position="899"/>
    </location>
</feature>
<evidence type="ECO:0000256" key="3">
    <source>
        <dbReference type="ARBA" id="ARBA00022679"/>
    </source>
</evidence>
<feature type="region of interest" description="Disordered" evidence="6">
    <location>
        <begin position="520"/>
        <end position="556"/>
    </location>
</feature>
<dbReference type="Gene3D" id="3.40.50.150">
    <property type="entry name" value="Vaccinia Virus protein VP39"/>
    <property type="match status" value="2"/>
</dbReference>
<evidence type="ECO:0000313" key="8">
    <source>
        <dbReference type="Proteomes" id="UP001589834"/>
    </source>
</evidence>
<dbReference type="InterPro" id="IPR050953">
    <property type="entry name" value="N4_N6_ade-DNA_methylase"/>
</dbReference>
<dbReference type="PROSITE" id="PS00092">
    <property type="entry name" value="N6_MTASE"/>
    <property type="match status" value="1"/>
</dbReference>
<feature type="region of interest" description="Disordered" evidence="6">
    <location>
        <begin position="881"/>
        <end position="919"/>
    </location>
</feature>
<evidence type="ECO:0000256" key="4">
    <source>
        <dbReference type="ARBA" id="ARBA00022691"/>
    </source>
</evidence>
<dbReference type="InterPro" id="IPR002052">
    <property type="entry name" value="DNA_methylase_N6_adenine_CS"/>
</dbReference>
<dbReference type="RefSeq" id="WP_377484585.1">
    <property type="nucleotide sequence ID" value="NZ_JBHLTN010000035.1"/>
</dbReference>
<comment type="catalytic activity">
    <reaction evidence="5">
        <text>a 2'-deoxyadenosine in DNA + S-adenosyl-L-methionine = an N(6)-methyl-2'-deoxyadenosine in DNA + S-adenosyl-L-homocysteine + H(+)</text>
        <dbReference type="Rhea" id="RHEA:15197"/>
        <dbReference type="Rhea" id="RHEA-COMP:12418"/>
        <dbReference type="Rhea" id="RHEA-COMP:12419"/>
        <dbReference type="ChEBI" id="CHEBI:15378"/>
        <dbReference type="ChEBI" id="CHEBI:57856"/>
        <dbReference type="ChEBI" id="CHEBI:59789"/>
        <dbReference type="ChEBI" id="CHEBI:90615"/>
        <dbReference type="ChEBI" id="CHEBI:90616"/>
        <dbReference type="EC" id="2.1.1.72"/>
    </reaction>
</comment>
<comment type="caution">
    <text evidence="7">The sequence shown here is derived from an EMBL/GenBank/DDBJ whole genome shotgun (WGS) entry which is preliminary data.</text>
</comment>
<sequence>MPILEAVQTFAGITNENEFFSHHYLAEVFKGDIKARLDAWDAEEAQHPGDDAHRAPPKRLQAWAQRWFALRGQVQRGKDEHERWQAYAQLQSGLLQALGYPGITKEQAKTASSADAASASSYQTDSESAPAAQLYSFTPGLPLPVWQLHGPQAQGPRLAIIPAYQPSREDDDLLDHQLTAFHYGTEPLPPQVKGQTWADLLGDAIFGADQPPRYVLLLGLDEWLLLDRYKWPNNRALRFAWADILDRKDADTLKACAALLHKDSLAPGEGGSLLESLDENAHKHAFGVSEDLKYALREAIELLGNEAARQLDEQASGSKKSVYSGQYKLDAGELSLECLRMVYRLLFMFYIEARPELGYVPINKSEVYLKGYSLESLRDLELQPLPTQQARGGRYFDLTLRRLFKLVARGCGMGGEQASLRDTTQPALQGAKDTFALAPLDSRLFDDATMPLLGKVQFPNDIWQRVIKLLSLSKGQGRGRRSGRVSYQLLSINQLGAVYEALLSYRGFFADEDLYEVKPAPKKASAATSDDGDGDDDTSDTDSASDTEGTGRAPRAADAGADLLENAWFVPRSRIDDYKDDEKVYDVEDGRRRLRMHPKGSFIYRLAGRDRQKSASYYTPQVLTQCLVKYALKELLDENNGRVQKADDILTLTVCEPAMGSAAFLNEAVNQLAESYLERKQAELKRRIPHDQYPQELQKVRMYLADRNVFGVDLNPVAVELAEVSLWLNAIYGEQDEATGQPLPARVPWFGYQLFAGNSLIGARHQVFNAAALTKGAKPAWHEEPPRRATAEQPRRPDEIWHFLLPDPGMAAYADKDAKKLYGAEFAQLKTWRKAFCAPLAAHEVARLQQLSQRVDELWAEHAAALARDRERTEDPLTVWPHGLQAKSASSADEASARSYQNSSHDDAPEASRPTRITRVSRAQKEAIRQQGLLNEDGDLATPFRRLKLVMDYWCALWFWPITRCADLPSREQWWMEVGAILEGNVIDVTPQASLVFSQPAIGSGKLVFGARAAPVFQKVQPSFEGFDAQPELQDAGSASRESAAALHDRLGQLRISKLRQHFARVAVVEAIAEQRRFMHWELCFADVLLGAGRSGGGAASAGFDVILGNPPWLKVEWNEAGILGERNPQFAIRKISASDLAKLRAEAFAQFPGLQADWTAELQEAEGTQNFLNAVQNYPVLKGVQTNLYKCFMPLAWGLGGVQGVAGLLHPEGPYDDPKGGHLREVMYARLRRHFQFQNQEMLFPIGDRVKYSINVYGGAQASPGFDNLANLFVPATVDACYQHDGTGLPDGIKNDSGHWNTAGHRDRIVRVDEAALATFAQLYDEPGTPARRARLPALHAGALGSVLAKLAAYPRRLADVGEGYVSTEMWHETMQQKDGTIARRPSTDPGFAATPHDWVLSGPHFFVANPHMKTPRAVCTEKGHYDSIDLQTLPDDYLPRTNYRPMPDRAEYLRRTPRVSWLEPGETQGRPVTEFFRHVARKMVGASSEKTLSGALMPPEAAHIDGAFSIAFQNSEQLVATSAWWAALPLDFLLKSTGKSNFRGDTADQMPVPKAQALEAQEVVSRYLALNCLTTHYAPLWEQVYDLDFADQCWSQPGNPRLPHDFWPALTSTWTRDCALRSDYARRMALVEIDVLVAQALGLTLDELLLIYRVQFPVMQGYERDTWYDATGRIVFTNSKGLVGVGLPRKGGPKTPRTRMTTPDGKVDIRPLGWDDLWTYANAEAGDSPEVLHAGGTPKVPDGTVITQWVLDDTLPGGPREVQRTYTAPFARASREDDYRVAWAFFEGEHETR</sequence>
<feature type="compositionally biased region" description="Acidic residues" evidence="6">
    <location>
        <begin position="530"/>
        <end position="545"/>
    </location>
</feature>
<accession>A0ABV6PYT0</accession>
<proteinExistence type="predicted"/>
<dbReference type="GO" id="GO:0032259">
    <property type="term" value="P:methylation"/>
    <property type="evidence" value="ECO:0007669"/>
    <property type="project" value="UniProtKB-KW"/>
</dbReference>
<keyword evidence="2 7" id="KW-0489">Methyltransferase</keyword>
<dbReference type="SUPFAM" id="SSF53335">
    <property type="entry name" value="S-adenosyl-L-methionine-dependent methyltransferases"/>
    <property type="match status" value="1"/>
</dbReference>
<keyword evidence="3" id="KW-0808">Transferase</keyword>
<dbReference type="Proteomes" id="UP001589834">
    <property type="component" value="Unassembled WGS sequence"/>
</dbReference>
<evidence type="ECO:0000256" key="5">
    <source>
        <dbReference type="ARBA" id="ARBA00047942"/>
    </source>
</evidence>
<dbReference type="GO" id="GO:0008168">
    <property type="term" value="F:methyltransferase activity"/>
    <property type="evidence" value="ECO:0007669"/>
    <property type="project" value="UniProtKB-KW"/>
</dbReference>
<dbReference type="EMBL" id="JBHLTN010000035">
    <property type="protein sequence ID" value="MFC0594073.1"/>
    <property type="molecule type" value="Genomic_DNA"/>
</dbReference>
<keyword evidence="4" id="KW-0949">S-adenosyl-L-methionine</keyword>
<organism evidence="7 8">
    <name type="scientific">Ottowia pentelensis</name>
    <dbReference type="NCBI Taxonomy" id="511108"/>
    <lineage>
        <taxon>Bacteria</taxon>
        <taxon>Pseudomonadati</taxon>
        <taxon>Pseudomonadota</taxon>
        <taxon>Betaproteobacteria</taxon>
        <taxon>Burkholderiales</taxon>
        <taxon>Comamonadaceae</taxon>
        <taxon>Ottowia</taxon>
    </lineage>
</organism>
<protein>
    <recommendedName>
        <fullName evidence="1">site-specific DNA-methyltransferase (adenine-specific)</fullName>
        <ecNumber evidence="1">2.1.1.72</ecNumber>
    </recommendedName>
</protein>
<dbReference type="EC" id="2.1.1.72" evidence="1"/>
<reference evidence="7 8" key="1">
    <citation type="submission" date="2024-09" db="EMBL/GenBank/DDBJ databases">
        <authorList>
            <person name="Sun Q."/>
            <person name="Mori K."/>
        </authorList>
    </citation>
    <scope>NUCLEOTIDE SEQUENCE [LARGE SCALE GENOMIC DNA]</scope>
    <source>
        <strain evidence="7 8">NCAIM B.02336</strain>
    </source>
</reference>
<evidence type="ECO:0000256" key="1">
    <source>
        <dbReference type="ARBA" id="ARBA00011900"/>
    </source>
</evidence>
<name>A0ABV6PYT0_9BURK</name>
<evidence type="ECO:0000256" key="2">
    <source>
        <dbReference type="ARBA" id="ARBA00022603"/>
    </source>
</evidence>
<feature type="compositionally biased region" description="Low complexity" evidence="6">
    <location>
        <begin position="546"/>
        <end position="556"/>
    </location>
</feature>
<dbReference type="PANTHER" id="PTHR33841">
    <property type="entry name" value="DNA METHYLTRANSFERASE YEEA-RELATED"/>
    <property type="match status" value="1"/>
</dbReference>
<evidence type="ECO:0000313" key="7">
    <source>
        <dbReference type="EMBL" id="MFC0594073.1"/>
    </source>
</evidence>